<name>A0A9W7BUL7_9STRA</name>
<dbReference type="SUPFAM" id="SSF52266">
    <property type="entry name" value="SGNH hydrolase"/>
    <property type="match status" value="1"/>
</dbReference>
<dbReference type="SUPFAM" id="SSF53335">
    <property type="entry name" value="S-adenosyl-L-methionine-dependent methyltransferases"/>
    <property type="match status" value="1"/>
</dbReference>
<evidence type="ECO:0000313" key="3">
    <source>
        <dbReference type="EMBL" id="GMH93038.1"/>
    </source>
</evidence>
<protein>
    <recommendedName>
        <fullName evidence="2">Sialate O-acetylesterase domain-containing protein</fullName>
    </recommendedName>
</protein>
<dbReference type="Gene3D" id="3.40.50.1110">
    <property type="entry name" value="SGNH hydrolase"/>
    <property type="match status" value="1"/>
</dbReference>
<evidence type="ECO:0000313" key="4">
    <source>
        <dbReference type="Proteomes" id="UP001165085"/>
    </source>
</evidence>
<reference evidence="4" key="1">
    <citation type="journal article" date="2023" name="Commun. Biol.">
        <title>Genome analysis of Parmales, the sister group of diatoms, reveals the evolutionary specialization of diatoms from phago-mixotrophs to photoautotrophs.</title>
        <authorList>
            <person name="Ban H."/>
            <person name="Sato S."/>
            <person name="Yoshikawa S."/>
            <person name="Yamada K."/>
            <person name="Nakamura Y."/>
            <person name="Ichinomiya M."/>
            <person name="Sato N."/>
            <person name="Blanc-Mathieu R."/>
            <person name="Endo H."/>
            <person name="Kuwata A."/>
            <person name="Ogata H."/>
        </authorList>
    </citation>
    <scope>NUCLEOTIDE SEQUENCE [LARGE SCALE GENOMIC DNA]</scope>
    <source>
        <strain evidence="4">NIES 3701</strain>
    </source>
</reference>
<dbReference type="Gene3D" id="3.40.50.150">
    <property type="entry name" value="Vaccinia Virus protein VP39"/>
    <property type="match status" value="1"/>
</dbReference>
<organism evidence="3 4">
    <name type="scientific">Triparma strigata</name>
    <dbReference type="NCBI Taxonomy" id="1606541"/>
    <lineage>
        <taxon>Eukaryota</taxon>
        <taxon>Sar</taxon>
        <taxon>Stramenopiles</taxon>
        <taxon>Ochrophyta</taxon>
        <taxon>Bolidophyceae</taxon>
        <taxon>Parmales</taxon>
        <taxon>Triparmaceae</taxon>
        <taxon>Triparma</taxon>
    </lineage>
</organism>
<feature type="domain" description="Sialate O-acetylesterase" evidence="2">
    <location>
        <begin position="30"/>
        <end position="172"/>
    </location>
</feature>
<evidence type="ECO:0000259" key="2">
    <source>
        <dbReference type="Pfam" id="PF03629"/>
    </source>
</evidence>
<comment type="caution">
    <text evidence="3">The sequence shown here is derived from an EMBL/GenBank/DDBJ whole genome shotgun (WGS) entry which is preliminary data.</text>
</comment>
<dbReference type="Pfam" id="PF03629">
    <property type="entry name" value="SASA"/>
    <property type="match status" value="1"/>
</dbReference>
<accession>A0A9W7BUL7</accession>
<dbReference type="OrthoDB" id="10385989at2759"/>
<dbReference type="AlphaFoldDB" id="A0A9W7BUL7"/>
<sequence length="401" mass="44085">MFNDCDPKKNSLGYSPLNYLYPLYAHHHNFARGGTSLSEWLANYDSWVFAPWSRSSSGSASLKTDVVWIQGESDVANSEASYTDYHENLTTFVNKLKETVNINTLTIVLTTTTRTSLLKLPHSPKLLRSCQSRISEADFGFKINIVDTSGIHMCDDGMHYTNKGCYDVSVRLRAVLLPSPTPTPSPSPASLNVEEWKATMDKSAVELSKQLDENMSFGGSEKNYKMINYTYGEILPSTVEKVFRSSTPQNSPPKSLTVADLGSGCGGVLLACKMLGCLEENLTGIEVMSSYLNQSKIALPSSTLLCSDFTTDLSWVNCDLIFACSTLYDPELMSKISQIVRSNCRENTTVVTLDKGLEGCECLGQFEGEGSWGPCVVWINKYSKASPTLDGVSTNTQSIIE</sequence>
<gene>
    <name evidence="3" type="ORF">TrST_g3845</name>
</gene>
<dbReference type="EMBL" id="BRXY01000407">
    <property type="protein sequence ID" value="GMH93038.1"/>
    <property type="molecule type" value="Genomic_DNA"/>
</dbReference>
<dbReference type="InterPro" id="IPR005181">
    <property type="entry name" value="SASA"/>
</dbReference>
<keyword evidence="1" id="KW-0378">Hydrolase</keyword>
<dbReference type="GO" id="GO:0016787">
    <property type="term" value="F:hydrolase activity"/>
    <property type="evidence" value="ECO:0007669"/>
    <property type="project" value="UniProtKB-KW"/>
</dbReference>
<evidence type="ECO:0000256" key="1">
    <source>
        <dbReference type="ARBA" id="ARBA00022801"/>
    </source>
</evidence>
<dbReference type="Proteomes" id="UP001165085">
    <property type="component" value="Unassembled WGS sequence"/>
</dbReference>
<keyword evidence="4" id="KW-1185">Reference proteome</keyword>
<dbReference type="InterPro" id="IPR029063">
    <property type="entry name" value="SAM-dependent_MTases_sf"/>
</dbReference>
<proteinExistence type="predicted"/>
<dbReference type="InterPro" id="IPR036514">
    <property type="entry name" value="SGNH_hydro_sf"/>
</dbReference>